<dbReference type="Pfam" id="PF00083">
    <property type="entry name" value="Sugar_tr"/>
    <property type="match status" value="2"/>
</dbReference>
<feature type="transmembrane region" description="Helical" evidence="7">
    <location>
        <begin position="481"/>
        <end position="501"/>
    </location>
</feature>
<dbReference type="PROSITE" id="PS00216">
    <property type="entry name" value="SUGAR_TRANSPORT_1"/>
    <property type="match status" value="1"/>
</dbReference>
<evidence type="ECO:0000313" key="11">
    <source>
        <dbReference type="Proteomes" id="UP000184330"/>
    </source>
</evidence>
<feature type="transmembrane region" description="Helical" evidence="7">
    <location>
        <begin position="308"/>
        <end position="330"/>
    </location>
</feature>
<accession>A0A1L7WPL7</accession>
<keyword evidence="5 7" id="KW-1133">Transmembrane helix</keyword>
<organism evidence="10 11">
    <name type="scientific">Phialocephala subalpina</name>
    <dbReference type="NCBI Taxonomy" id="576137"/>
    <lineage>
        <taxon>Eukaryota</taxon>
        <taxon>Fungi</taxon>
        <taxon>Dikarya</taxon>
        <taxon>Ascomycota</taxon>
        <taxon>Pezizomycotina</taxon>
        <taxon>Leotiomycetes</taxon>
        <taxon>Helotiales</taxon>
        <taxon>Mollisiaceae</taxon>
        <taxon>Phialocephala</taxon>
        <taxon>Phialocephala fortinii species complex</taxon>
    </lineage>
</organism>
<evidence type="ECO:0000259" key="9">
    <source>
        <dbReference type="PROSITE" id="PS50850"/>
    </source>
</evidence>
<feature type="transmembrane region" description="Helical" evidence="7">
    <location>
        <begin position="407"/>
        <end position="431"/>
    </location>
</feature>
<dbReference type="GO" id="GO:0046943">
    <property type="term" value="F:carboxylic acid transmembrane transporter activity"/>
    <property type="evidence" value="ECO:0007669"/>
    <property type="project" value="TreeGrafter"/>
</dbReference>
<evidence type="ECO:0000256" key="6">
    <source>
        <dbReference type="ARBA" id="ARBA00023136"/>
    </source>
</evidence>
<feature type="chain" id="PRO_5009875170" evidence="8">
    <location>
        <begin position="17"/>
        <end position="546"/>
    </location>
</feature>
<dbReference type="EMBL" id="FJOG01000005">
    <property type="protein sequence ID" value="CZR54709.1"/>
    <property type="molecule type" value="Genomic_DNA"/>
</dbReference>
<evidence type="ECO:0000256" key="4">
    <source>
        <dbReference type="ARBA" id="ARBA00022692"/>
    </source>
</evidence>
<evidence type="ECO:0000256" key="3">
    <source>
        <dbReference type="ARBA" id="ARBA00022448"/>
    </source>
</evidence>
<feature type="transmembrane region" description="Helical" evidence="7">
    <location>
        <begin position="443"/>
        <end position="469"/>
    </location>
</feature>
<feature type="signal peptide" evidence="8">
    <location>
        <begin position="1"/>
        <end position="16"/>
    </location>
</feature>
<evidence type="ECO:0000256" key="2">
    <source>
        <dbReference type="ARBA" id="ARBA00010992"/>
    </source>
</evidence>
<dbReference type="STRING" id="576137.A0A1L7WPL7"/>
<dbReference type="FunFam" id="1.20.1250.20:FF:000140">
    <property type="entry name" value="Putative MFS phospholipid transporter"/>
    <property type="match status" value="1"/>
</dbReference>
<name>A0A1L7WPL7_9HELO</name>
<reference evidence="10 11" key="1">
    <citation type="submission" date="2016-03" db="EMBL/GenBank/DDBJ databases">
        <authorList>
            <person name="Ploux O."/>
        </authorList>
    </citation>
    <scope>NUCLEOTIDE SEQUENCE [LARGE SCALE GENOMIC DNA]</scope>
    <source>
        <strain evidence="10 11">UAMH 11012</strain>
    </source>
</reference>
<proteinExistence type="inferred from homology"/>
<keyword evidence="4 7" id="KW-0812">Transmembrane</keyword>
<feature type="transmembrane region" description="Helical" evidence="7">
    <location>
        <begin position="382"/>
        <end position="401"/>
    </location>
</feature>
<dbReference type="Gene3D" id="1.20.1250.20">
    <property type="entry name" value="MFS general substrate transporter like domains"/>
    <property type="match status" value="1"/>
</dbReference>
<comment type="subcellular location">
    <subcellularLocation>
        <location evidence="1">Membrane</location>
        <topology evidence="1">Multi-pass membrane protein</topology>
    </subcellularLocation>
</comment>
<keyword evidence="8" id="KW-0732">Signal</keyword>
<dbReference type="InterPro" id="IPR005829">
    <property type="entry name" value="Sugar_transporter_CS"/>
</dbReference>
<dbReference type="InterPro" id="IPR005828">
    <property type="entry name" value="MFS_sugar_transport-like"/>
</dbReference>
<dbReference type="PANTHER" id="PTHR23508:SF10">
    <property type="entry name" value="CARBOXYLIC ACID TRANSPORTER PROTEIN HOMOLOG"/>
    <property type="match status" value="1"/>
</dbReference>
<evidence type="ECO:0000256" key="5">
    <source>
        <dbReference type="ARBA" id="ARBA00022989"/>
    </source>
</evidence>
<feature type="transmembrane region" description="Helical" evidence="7">
    <location>
        <begin position="85"/>
        <end position="116"/>
    </location>
</feature>
<evidence type="ECO:0000313" key="10">
    <source>
        <dbReference type="EMBL" id="CZR54709.1"/>
    </source>
</evidence>
<dbReference type="InterPro" id="IPR020846">
    <property type="entry name" value="MFS_dom"/>
</dbReference>
<feature type="domain" description="Major facilitator superfamily (MFS) profile" evidence="9">
    <location>
        <begin position="88"/>
        <end position="505"/>
    </location>
</feature>
<dbReference type="AlphaFoldDB" id="A0A1L7WPL7"/>
<keyword evidence="6 7" id="KW-0472">Membrane</keyword>
<feature type="transmembrane region" description="Helical" evidence="7">
    <location>
        <begin position="260"/>
        <end position="281"/>
    </location>
</feature>
<sequence>MTASAFVSLSFPTVFLELLSLNWKHLSFDMESIEVTASEPAGKDALDSITKAEAVAEMAPTSNEKDIGEIASISEGKTAYSKLSVALMIVFSGLAIGSDGFNASIIGNLSLIFGVLYPDLSTTMYSRLSNAFIIGMIVGMLGFGYISDRLGRKSGAVLTTLILVVGIALSAASSGKDELGMFWMLVISRGIAGVGAGGEYPVSGAGATEATDEESGVRKNRGFIFALIGDLSATFGFVFGGLVPLLLILCFHENEKHYNIVWRLSLALGLIPPISIFWFRYKMAVSTAYRKSAAKKQRIPYWPIFRRYWRPLLGCSLGWFLYNYISYPFGLFASTILTRLNVGSSLTKNMGWGTVINCFYIPGAFIGGLLSDRIGRRRTMALGFFLQAILGFILGGALGSIQSILPLFIILYGIFLTLGEVGPGATIVLTSSESFPTSIRGQCLGLIAAFGKAGAAIGTAVFAPILASFGDVDGGYKGNQAVFLIGSGFAAAGAITSWFIIPDISNRLESEDEAWKEYLREKGYEIQWGDEESKDPAGLRMDGVRS</sequence>
<dbReference type="OrthoDB" id="2153661at2759"/>
<evidence type="ECO:0000256" key="8">
    <source>
        <dbReference type="SAM" id="SignalP"/>
    </source>
</evidence>
<comment type="similarity">
    <text evidence="2">Belongs to the major facilitator superfamily. Sugar transporter (TC 2.A.1.1) family.</text>
</comment>
<gene>
    <name evidence="10" type="ORF">PAC_04593</name>
</gene>
<feature type="transmembrane region" description="Helical" evidence="7">
    <location>
        <begin position="223"/>
        <end position="248"/>
    </location>
</feature>
<dbReference type="GO" id="GO:0005886">
    <property type="term" value="C:plasma membrane"/>
    <property type="evidence" value="ECO:0007669"/>
    <property type="project" value="TreeGrafter"/>
</dbReference>
<dbReference type="PANTHER" id="PTHR23508">
    <property type="entry name" value="CARBOXYLIC ACID TRANSPORTER PROTEIN HOMOLOG"/>
    <property type="match status" value="1"/>
</dbReference>
<protein>
    <submittedName>
        <fullName evidence="10">Related to GIT1-Glycerophosphoinositol transporter also able to mediate low-affinity phosphate trans</fullName>
    </submittedName>
</protein>
<evidence type="ECO:0000256" key="7">
    <source>
        <dbReference type="SAM" id="Phobius"/>
    </source>
</evidence>
<dbReference type="InterPro" id="IPR036259">
    <property type="entry name" value="MFS_trans_sf"/>
</dbReference>
<keyword evidence="3" id="KW-0813">Transport</keyword>
<feature type="transmembrane region" description="Helical" evidence="7">
    <location>
        <begin position="350"/>
        <end position="370"/>
    </location>
</feature>
<feature type="transmembrane region" description="Helical" evidence="7">
    <location>
        <begin position="181"/>
        <end position="202"/>
    </location>
</feature>
<feature type="transmembrane region" description="Helical" evidence="7">
    <location>
        <begin position="155"/>
        <end position="175"/>
    </location>
</feature>
<dbReference type="SUPFAM" id="SSF103473">
    <property type="entry name" value="MFS general substrate transporter"/>
    <property type="match status" value="1"/>
</dbReference>
<evidence type="ECO:0000256" key="1">
    <source>
        <dbReference type="ARBA" id="ARBA00004141"/>
    </source>
</evidence>
<feature type="transmembrane region" description="Helical" evidence="7">
    <location>
        <begin position="128"/>
        <end position="146"/>
    </location>
</feature>
<dbReference type="Proteomes" id="UP000184330">
    <property type="component" value="Unassembled WGS sequence"/>
</dbReference>
<keyword evidence="11" id="KW-1185">Reference proteome</keyword>
<dbReference type="PROSITE" id="PS50850">
    <property type="entry name" value="MFS"/>
    <property type="match status" value="1"/>
</dbReference>